<accession>A0A6V8LFJ9</accession>
<evidence type="ECO:0000256" key="1">
    <source>
        <dbReference type="SAM" id="Phobius"/>
    </source>
</evidence>
<dbReference type="Proteomes" id="UP000482960">
    <property type="component" value="Unassembled WGS sequence"/>
</dbReference>
<feature type="transmembrane region" description="Helical" evidence="1">
    <location>
        <begin position="84"/>
        <end position="103"/>
    </location>
</feature>
<organism evidence="2 3">
    <name type="scientific">Phytohabitans rumicis</name>
    <dbReference type="NCBI Taxonomy" id="1076125"/>
    <lineage>
        <taxon>Bacteria</taxon>
        <taxon>Bacillati</taxon>
        <taxon>Actinomycetota</taxon>
        <taxon>Actinomycetes</taxon>
        <taxon>Micromonosporales</taxon>
        <taxon>Micromonosporaceae</taxon>
    </lineage>
</organism>
<comment type="caution">
    <text evidence="2">The sequence shown here is derived from an EMBL/GenBank/DDBJ whole genome shotgun (WGS) entry which is preliminary data.</text>
</comment>
<sequence>MEPSGPHSKLRCVSSVVALRDFLEYYHHLSCWDALEFFAIDGVGQSLMRRLATVIAVGAAVCSCAAVALIVWHDALARLVGAEAYKTLLQFFLVVVLGGGYPCSIRRLIESRTGGLSG</sequence>
<keyword evidence="3" id="KW-1185">Reference proteome</keyword>
<gene>
    <name evidence="2" type="ORF">Prum_070310</name>
</gene>
<keyword evidence="1" id="KW-0472">Membrane</keyword>
<protein>
    <submittedName>
        <fullName evidence="2">Uncharacterized protein</fullName>
    </submittedName>
</protein>
<name>A0A6V8LFJ9_9ACTN</name>
<dbReference type="AlphaFoldDB" id="A0A6V8LFJ9"/>
<reference evidence="2 3" key="1">
    <citation type="submission" date="2020-03" db="EMBL/GenBank/DDBJ databases">
        <title>Whole genome shotgun sequence of Phytohabitans rumicis NBRC 108638.</title>
        <authorList>
            <person name="Komaki H."/>
            <person name="Tamura T."/>
        </authorList>
    </citation>
    <scope>NUCLEOTIDE SEQUENCE [LARGE SCALE GENOMIC DNA]</scope>
    <source>
        <strain evidence="2 3">NBRC 108638</strain>
    </source>
</reference>
<proteinExistence type="predicted"/>
<feature type="transmembrane region" description="Helical" evidence="1">
    <location>
        <begin position="51"/>
        <end position="72"/>
    </location>
</feature>
<reference evidence="2 3" key="2">
    <citation type="submission" date="2020-03" db="EMBL/GenBank/DDBJ databases">
        <authorList>
            <person name="Ichikawa N."/>
            <person name="Kimura A."/>
            <person name="Kitahashi Y."/>
            <person name="Uohara A."/>
        </authorList>
    </citation>
    <scope>NUCLEOTIDE SEQUENCE [LARGE SCALE GENOMIC DNA]</scope>
    <source>
        <strain evidence="2 3">NBRC 108638</strain>
    </source>
</reference>
<keyword evidence="1" id="KW-1133">Transmembrane helix</keyword>
<evidence type="ECO:0000313" key="3">
    <source>
        <dbReference type="Proteomes" id="UP000482960"/>
    </source>
</evidence>
<evidence type="ECO:0000313" key="2">
    <source>
        <dbReference type="EMBL" id="GFJ93389.1"/>
    </source>
</evidence>
<keyword evidence="1" id="KW-0812">Transmembrane</keyword>
<dbReference type="EMBL" id="BLPG01000001">
    <property type="protein sequence ID" value="GFJ93389.1"/>
    <property type="molecule type" value="Genomic_DNA"/>
</dbReference>